<dbReference type="PANTHER" id="PTHR31908:SF13">
    <property type="entry name" value="PROTEIN CROWDED NUCLEI 1-LIKE"/>
    <property type="match status" value="1"/>
</dbReference>
<comment type="subcellular location">
    <subcellularLocation>
        <location evidence="3">Nucleus lamina</location>
    </subcellularLocation>
</comment>
<keyword evidence="2" id="KW-0539">Nucleus</keyword>
<dbReference type="PANTHER" id="PTHR31908">
    <property type="entry name" value="PROTEIN CROWDED NUCLEI 4"/>
    <property type="match status" value="1"/>
</dbReference>
<dbReference type="EMBL" id="JAJAGQ010000013">
    <property type="protein sequence ID" value="KAJ8546208.1"/>
    <property type="molecule type" value="Genomic_DNA"/>
</dbReference>
<dbReference type="AlphaFoldDB" id="A0A9Q1R990"/>
<comment type="similarity">
    <text evidence="4">Belongs to the CRWN family.</text>
</comment>
<evidence type="ECO:0000313" key="6">
    <source>
        <dbReference type="EMBL" id="KAJ8546208.1"/>
    </source>
</evidence>
<sequence length="103" mass="12111">MLLPLLKVGGIALWMNYHGFFEKSPRSRKEKALAEAAQERLANDRRLLNQREKRANDTDRILRQKQNDLEDERSKIDTANSVLRKKEDDMSSRIANLCEKAWR</sequence>
<keyword evidence="1" id="KW-0175">Coiled coil</keyword>
<evidence type="ECO:0000256" key="4">
    <source>
        <dbReference type="ARBA" id="ARBA00024208"/>
    </source>
</evidence>
<proteinExistence type="inferred from homology"/>
<dbReference type="GO" id="GO:0005652">
    <property type="term" value="C:nuclear lamina"/>
    <property type="evidence" value="ECO:0007669"/>
    <property type="project" value="UniProtKB-SubCell"/>
</dbReference>
<comment type="caution">
    <text evidence="6">The sequence shown here is derived from an EMBL/GenBank/DDBJ whole genome shotgun (WGS) entry which is preliminary data.</text>
</comment>
<gene>
    <name evidence="6" type="ORF">K7X08_018791</name>
</gene>
<dbReference type="Proteomes" id="UP001152561">
    <property type="component" value="Unassembled WGS sequence"/>
</dbReference>
<accession>A0A9Q1R990</accession>
<name>A0A9Q1R990_9SOLA</name>
<dbReference type="InterPro" id="IPR040418">
    <property type="entry name" value="CRWN"/>
</dbReference>
<organism evidence="6 7">
    <name type="scientific">Anisodus acutangulus</name>
    <dbReference type="NCBI Taxonomy" id="402998"/>
    <lineage>
        <taxon>Eukaryota</taxon>
        <taxon>Viridiplantae</taxon>
        <taxon>Streptophyta</taxon>
        <taxon>Embryophyta</taxon>
        <taxon>Tracheophyta</taxon>
        <taxon>Spermatophyta</taxon>
        <taxon>Magnoliopsida</taxon>
        <taxon>eudicotyledons</taxon>
        <taxon>Gunneridae</taxon>
        <taxon>Pentapetalae</taxon>
        <taxon>asterids</taxon>
        <taxon>lamiids</taxon>
        <taxon>Solanales</taxon>
        <taxon>Solanaceae</taxon>
        <taxon>Solanoideae</taxon>
        <taxon>Hyoscyameae</taxon>
        <taxon>Anisodus</taxon>
    </lineage>
</organism>
<evidence type="ECO:0000313" key="7">
    <source>
        <dbReference type="Proteomes" id="UP001152561"/>
    </source>
</evidence>
<protein>
    <submittedName>
        <fullName evidence="6">Uncharacterized protein</fullName>
    </submittedName>
</protein>
<feature type="region of interest" description="Disordered" evidence="5">
    <location>
        <begin position="49"/>
        <end position="74"/>
    </location>
</feature>
<evidence type="ECO:0000256" key="2">
    <source>
        <dbReference type="ARBA" id="ARBA00023242"/>
    </source>
</evidence>
<evidence type="ECO:0000256" key="1">
    <source>
        <dbReference type="ARBA" id="ARBA00023054"/>
    </source>
</evidence>
<reference evidence="7" key="1">
    <citation type="journal article" date="2023" name="Proc. Natl. Acad. Sci. U.S.A.">
        <title>Genomic and structural basis for evolution of tropane alkaloid biosynthesis.</title>
        <authorList>
            <person name="Wanga Y.-J."/>
            <person name="Taina T."/>
            <person name="Yua J.-Y."/>
            <person name="Lia J."/>
            <person name="Xua B."/>
            <person name="Chenc J."/>
            <person name="D'Auriad J.C."/>
            <person name="Huanga J.-P."/>
            <person name="Huanga S.-X."/>
        </authorList>
    </citation>
    <scope>NUCLEOTIDE SEQUENCE [LARGE SCALE GENOMIC DNA]</scope>
    <source>
        <strain evidence="7">cv. KIB-2019</strain>
    </source>
</reference>
<dbReference type="GO" id="GO:0006997">
    <property type="term" value="P:nucleus organization"/>
    <property type="evidence" value="ECO:0007669"/>
    <property type="project" value="InterPro"/>
</dbReference>
<evidence type="ECO:0000256" key="5">
    <source>
        <dbReference type="SAM" id="MobiDB-lite"/>
    </source>
</evidence>
<evidence type="ECO:0000256" key="3">
    <source>
        <dbReference type="ARBA" id="ARBA00024186"/>
    </source>
</evidence>
<dbReference type="OrthoDB" id="673795at2759"/>
<keyword evidence="7" id="KW-1185">Reference proteome</keyword>